<proteinExistence type="predicted"/>
<keyword evidence="5" id="KW-1185">Reference proteome</keyword>
<dbReference type="EMBL" id="FODH01000018">
    <property type="protein sequence ID" value="SEP04266.1"/>
    <property type="molecule type" value="Genomic_DNA"/>
</dbReference>
<evidence type="ECO:0000313" key="3">
    <source>
        <dbReference type="EMBL" id="SEP04266.1"/>
    </source>
</evidence>
<dbReference type="STRING" id="1333845.SAMN04487895_11850"/>
<evidence type="ECO:0000313" key="5">
    <source>
        <dbReference type="Proteomes" id="UP000683429"/>
    </source>
</evidence>
<dbReference type="Proteomes" id="UP000683429">
    <property type="component" value="Chromosome"/>
</dbReference>
<evidence type="ECO:0000256" key="1">
    <source>
        <dbReference type="SAM" id="Phobius"/>
    </source>
</evidence>
<reference evidence="2 5" key="2">
    <citation type="submission" date="2021-06" db="EMBL/GenBank/DDBJ databases">
        <title>Whole genome sequence of Paenibacillus sophorae DSM23020 for comparative genomics.</title>
        <authorList>
            <person name="Kim M.-J."/>
            <person name="Lee G."/>
            <person name="Shin J.-H."/>
        </authorList>
    </citation>
    <scope>NUCLEOTIDE SEQUENCE [LARGE SCALE GENOMIC DNA]</scope>
    <source>
        <strain evidence="2 5">DSM 23020</strain>
    </source>
</reference>
<protein>
    <submittedName>
        <fullName evidence="3">Uncharacterized protein</fullName>
    </submittedName>
</protein>
<keyword evidence="1" id="KW-1133">Transmembrane helix</keyword>
<accession>A0A1H8UMG1</accession>
<feature type="transmembrane region" description="Helical" evidence="1">
    <location>
        <begin position="39"/>
        <end position="62"/>
    </location>
</feature>
<dbReference type="EMBL" id="CP076607">
    <property type="protein sequence ID" value="QWU13306.1"/>
    <property type="molecule type" value="Genomic_DNA"/>
</dbReference>
<feature type="transmembrane region" description="Helical" evidence="1">
    <location>
        <begin position="7"/>
        <end position="27"/>
    </location>
</feature>
<organism evidence="3 4">
    <name type="scientific">Paenibacillus sophorae</name>
    <dbReference type="NCBI Taxonomy" id="1333845"/>
    <lineage>
        <taxon>Bacteria</taxon>
        <taxon>Bacillati</taxon>
        <taxon>Bacillota</taxon>
        <taxon>Bacilli</taxon>
        <taxon>Bacillales</taxon>
        <taxon>Paenibacillaceae</taxon>
        <taxon>Paenibacillus</taxon>
    </lineage>
</organism>
<sequence>MKKIEWLIAVLLIGMGMMCMSVSALSFRSMPLMHLGVGMMRVFACFGTLAVLLLLFLGWAAFRKKR</sequence>
<evidence type="ECO:0000313" key="4">
    <source>
        <dbReference type="Proteomes" id="UP000198809"/>
    </source>
</evidence>
<dbReference type="OrthoDB" id="2643649at2"/>
<gene>
    <name evidence="2" type="ORF">KP014_14950</name>
    <name evidence="3" type="ORF">SAMN04487895_11850</name>
</gene>
<name>A0A1H8UMG1_9BACL</name>
<evidence type="ECO:0000313" key="2">
    <source>
        <dbReference type="EMBL" id="QWU13306.1"/>
    </source>
</evidence>
<dbReference type="RefSeq" id="WP_036595581.1">
    <property type="nucleotide sequence ID" value="NZ_CP076607.1"/>
</dbReference>
<keyword evidence="1" id="KW-0812">Transmembrane</keyword>
<reference evidence="3 4" key="1">
    <citation type="submission" date="2016-10" db="EMBL/GenBank/DDBJ databases">
        <authorList>
            <person name="de Groot N.N."/>
        </authorList>
    </citation>
    <scope>NUCLEOTIDE SEQUENCE [LARGE SCALE GENOMIC DNA]</scope>
    <source>
        <strain evidence="3 4">CGMCC 1.10238</strain>
    </source>
</reference>
<dbReference type="AlphaFoldDB" id="A0A1H8UMG1"/>
<keyword evidence="1" id="KW-0472">Membrane</keyword>
<dbReference type="Proteomes" id="UP000198809">
    <property type="component" value="Unassembled WGS sequence"/>
</dbReference>